<name>A0A511AJB2_9MICO</name>
<dbReference type="InterPro" id="IPR012341">
    <property type="entry name" value="6hp_glycosidase-like_sf"/>
</dbReference>
<dbReference type="Gene3D" id="2.60.420.10">
    <property type="entry name" value="Maltose phosphorylase, domain 3"/>
    <property type="match status" value="1"/>
</dbReference>
<dbReference type="PANTHER" id="PTHR33307:SF6">
    <property type="entry name" value="ALPHA-RHAMNOSIDASE (EUROFUNG)-RELATED"/>
    <property type="match status" value="1"/>
</dbReference>
<evidence type="ECO:0000256" key="1">
    <source>
        <dbReference type="ARBA" id="ARBA00001445"/>
    </source>
</evidence>
<gene>
    <name evidence="8" type="ORF">MAE01_25990</name>
</gene>
<organism evidence="8 9">
    <name type="scientific">Microbacterium aerolatum</name>
    <dbReference type="NCBI Taxonomy" id="153731"/>
    <lineage>
        <taxon>Bacteria</taxon>
        <taxon>Bacillati</taxon>
        <taxon>Actinomycetota</taxon>
        <taxon>Actinomycetes</taxon>
        <taxon>Micrococcales</taxon>
        <taxon>Microbacteriaceae</taxon>
        <taxon>Microbacterium</taxon>
    </lineage>
</organism>
<dbReference type="InterPro" id="IPR013737">
    <property type="entry name" value="Bac_rhamnosid_N"/>
</dbReference>
<dbReference type="InterPro" id="IPR035398">
    <property type="entry name" value="Bac_rhamnosid_C"/>
</dbReference>
<dbReference type="InterPro" id="IPR008902">
    <property type="entry name" value="Rhamnosid_concanavalin"/>
</dbReference>
<feature type="domain" description="Alpha-L-rhamnosidase six-hairpin glycosidase" evidence="6">
    <location>
        <begin position="412"/>
        <end position="758"/>
    </location>
</feature>
<evidence type="ECO:0000259" key="6">
    <source>
        <dbReference type="Pfam" id="PF17389"/>
    </source>
</evidence>
<dbReference type="InterPro" id="IPR013783">
    <property type="entry name" value="Ig-like_fold"/>
</dbReference>
<dbReference type="OrthoDB" id="9761045at2"/>
<dbReference type="PIRSF" id="PIRSF010631">
    <property type="entry name" value="A-rhamnsds"/>
    <property type="match status" value="1"/>
</dbReference>
<dbReference type="Pfam" id="PF05592">
    <property type="entry name" value="Bac_rhamnosid"/>
    <property type="match status" value="1"/>
</dbReference>
<feature type="domain" description="Alpha-L-rhamnosidase C-terminal" evidence="7">
    <location>
        <begin position="761"/>
        <end position="832"/>
    </location>
</feature>
<dbReference type="Gene3D" id="2.60.120.260">
    <property type="entry name" value="Galactose-binding domain-like"/>
    <property type="match status" value="2"/>
</dbReference>
<comment type="caution">
    <text evidence="8">The sequence shown here is derived from an EMBL/GenBank/DDBJ whole genome shotgun (WGS) entry which is preliminary data.</text>
</comment>
<dbReference type="Pfam" id="PF17389">
    <property type="entry name" value="Bac_rhamnosid6H"/>
    <property type="match status" value="1"/>
</dbReference>
<reference evidence="8 9" key="1">
    <citation type="submission" date="2019-07" db="EMBL/GenBank/DDBJ databases">
        <title>Whole genome shotgun sequence of Microbacterium aerolatum NBRC 103071.</title>
        <authorList>
            <person name="Hosoyama A."/>
            <person name="Uohara A."/>
            <person name="Ohji S."/>
            <person name="Ichikawa N."/>
        </authorList>
    </citation>
    <scope>NUCLEOTIDE SEQUENCE [LARGE SCALE GENOMIC DNA]</scope>
    <source>
        <strain evidence="8 9">NBRC 103071</strain>
    </source>
</reference>
<protein>
    <recommendedName>
        <fullName evidence="2">alpha-L-rhamnosidase</fullName>
        <ecNumber evidence="2">3.2.1.40</ecNumber>
    </recommendedName>
</protein>
<dbReference type="GO" id="GO:0030596">
    <property type="term" value="F:alpha-L-rhamnosidase activity"/>
    <property type="evidence" value="ECO:0007669"/>
    <property type="project" value="UniProtKB-EC"/>
</dbReference>
<dbReference type="InterPro" id="IPR016007">
    <property type="entry name" value="Alpha_rhamnosid"/>
</dbReference>
<feature type="domain" description="Alpha-L-rhamnosidase concanavalin-like" evidence="4">
    <location>
        <begin position="309"/>
        <end position="408"/>
    </location>
</feature>
<evidence type="ECO:0000256" key="2">
    <source>
        <dbReference type="ARBA" id="ARBA00012652"/>
    </source>
</evidence>
<accession>A0A511AJB2</accession>
<dbReference type="InterPro" id="IPR008928">
    <property type="entry name" value="6-hairpin_glycosidase_sf"/>
</dbReference>
<dbReference type="Gene3D" id="1.50.10.10">
    <property type="match status" value="1"/>
</dbReference>
<proteinExistence type="predicted"/>
<dbReference type="GO" id="GO:0005975">
    <property type="term" value="P:carbohydrate metabolic process"/>
    <property type="evidence" value="ECO:0007669"/>
    <property type="project" value="InterPro"/>
</dbReference>
<dbReference type="Gene3D" id="2.60.40.10">
    <property type="entry name" value="Immunoglobulins"/>
    <property type="match status" value="1"/>
</dbReference>
<dbReference type="Pfam" id="PF25788">
    <property type="entry name" value="Ig_Rha78A_N"/>
    <property type="match status" value="1"/>
</dbReference>
<dbReference type="Pfam" id="PF08531">
    <property type="entry name" value="Bac_rhamnosid_N"/>
    <property type="match status" value="1"/>
</dbReference>
<dbReference type="SUPFAM" id="SSF48208">
    <property type="entry name" value="Six-hairpin glycosidases"/>
    <property type="match status" value="1"/>
</dbReference>
<keyword evidence="9" id="KW-1185">Reference proteome</keyword>
<dbReference type="AlphaFoldDB" id="A0A511AJB2"/>
<dbReference type="Pfam" id="PF17390">
    <property type="entry name" value="Bac_rhamnosid_C"/>
    <property type="match status" value="1"/>
</dbReference>
<dbReference type="EMBL" id="BJUW01000013">
    <property type="protein sequence ID" value="GEK87423.1"/>
    <property type="molecule type" value="Genomic_DNA"/>
</dbReference>
<dbReference type="RefSeq" id="WP_147040045.1">
    <property type="nucleotide sequence ID" value="NZ_BJUW01000013.1"/>
</dbReference>
<evidence type="ECO:0000259" key="5">
    <source>
        <dbReference type="Pfam" id="PF08531"/>
    </source>
</evidence>
<evidence type="ECO:0000256" key="3">
    <source>
        <dbReference type="ARBA" id="ARBA00022801"/>
    </source>
</evidence>
<keyword evidence="3" id="KW-0378">Hydrolase</keyword>
<dbReference type="Proteomes" id="UP000321225">
    <property type="component" value="Unassembled WGS sequence"/>
</dbReference>
<dbReference type="EC" id="3.2.1.40" evidence="2"/>
<sequence>MTTTVKLRAEYREDSPWVATARPRLSWVVETSEPGWVQTAAEVLLDDSRSAVLDGADHVLVAWPFDDLLPRQEVTVRVRVRDGEGNWLESGPCVIRFGALDVDEWRAAFVALAEPDAAAQPFIARHRIHISGELVCATMYWSALGVATFRVDGRVVDDAVLSPGWTSYPHRVLHETVDVTALLSAGDHTLGFEVFGGWYTESYGFADEAERVYGDQPSVAAQLHLRYADGTEEVISSDGEWEASGAGAFITSGIYDGEKIDLRRAEDWWLTTAPRWPAAVVGAQQPVPVARFSEPVRRIAEREVLEVITTPSGRTVLDFGQNIVGRLRFSVSGPAGTEVVIRHAEVLEDGEIATRPLRRAAATDTFILSGSERDVFEPSGTFHGFRYAEVSGWPGILDPAAIRAVVLHSDMRRTGWLTTSHPLLQRLHENVVWSMRGNFLALPTDCPQRDERLGWTGDAQIFAPTASTLFDCNAFLANWLTDLRLDQDSSGGVVPTIVPNVFGFAWPAAGWGDAATIVPSVLEERYADEGVLVDSIASMRAWVDKEIEAAGGVGLWETTLQFGDWLDPSAPPDMAGASKVAPGIVATSYLCRSLDLLAVAAERGGHSGGAQRASAQAAQVREAFRSAYLTADGRMLSDAPTAYALALQFDLITDDDVRRALASRLAHVVKRDAFHISTGFIGTPLVLDALTDHGYDREASALLLQTRAPSWLYPVTMGATTIWERWDSMLPDGSINPGEMTSFNHYALGAVVDWMYRRLAGITPEEPGYAGIRFAPVALAGLDDIEAEVDTVSGRIRGGWRRRGAQIEWSLTVPAHARAVVEIPGVERQEVGTGSYSWVTDDERPVPVAASTLWSPVSAVVDDPAAYAAVMSVLDEHDPALADNVRRRTDWTLQTPLAAALFSVPGPVVAQIAASLEKISHAEDPVMRE</sequence>
<evidence type="ECO:0000313" key="8">
    <source>
        <dbReference type="EMBL" id="GEK87423.1"/>
    </source>
</evidence>
<feature type="domain" description="Bacterial alpha-L-rhamnosidase N-terminal" evidence="5">
    <location>
        <begin position="136"/>
        <end position="298"/>
    </location>
</feature>
<dbReference type="InterPro" id="IPR035396">
    <property type="entry name" value="Bac_rhamnosid6H"/>
</dbReference>
<dbReference type="PANTHER" id="PTHR33307">
    <property type="entry name" value="ALPHA-RHAMNOSIDASE (EUROFUNG)"/>
    <property type="match status" value="1"/>
</dbReference>
<evidence type="ECO:0000313" key="9">
    <source>
        <dbReference type="Proteomes" id="UP000321225"/>
    </source>
</evidence>
<evidence type="ECO:0000259" key="4">
    <source>
        <dbReference type="Pfam" id="PF05592"/>
    </source>
</evidence>
<comment type="catalytic activity">
    <reaction evidence="1">
        <text>Hydrolysis of terminal non-reducing alpha-L-rhamnose residues in alpha-L-rhamnosides.</text>
        <dbReference type="EC" id="3.2.1.40"/>
    </reaction>
</comment>
<evidence type="ECO:0000259" key="7">
    <source>
        <dbReference type="Pfam" id="PF17390"/>
    </source>
</evidence>